<dbReference type="PANTHER" id="PTHR43199:SF1">
    <property type="entry name" value="GLUTATHIONE HYDROLASE PROENZYME"/>
    <property type="match status" value="1"/>
</dbReference>
<evidence type="ECO:0000256" key="10">
    <source>
        <dbReference type="PIRSR" id="PIRSR600101-2"/>
    </source>
</evidence>
<evidence type="ECO:0000256" key="3">
    <source>
        <dbReference type="ARBA" id="ARBA00009381"/>
    </source>
</evidence>
<dbReference type="UniPathway" id="UPA00204"/>
<keyword evidence="11" id="KW-0317">Glutathione biosynthesis</keyword>
<keyword evidence="13" id="KW-1185">Reference proteome</keyword>
<dbReference type="Gene3D" id="1.10.246.130">
    <property type="match status" value="1"/>
</dbReference>
<comment type="subunit">
    <text evidence="11">This enzyme consists of two polypeptide chains, which are synthesized in precursor form from a single polypeptide.</text>
</comment>
<dbReference type="GO" id="GO:0006751">
    <property type="term" value="P:glutathione catabolic process"/>
    <property type="evidence" value="ECO:0007669"/>
    <property type="project" value="UniProtKB-UniRule"/>
</dbReference>
<organism evidence="12 13">
    <name type="scientific">Flammeovirga agarivorans</name>
    <dbReference type="NCBI Taxonomy" id="2726742"/>
    <lineage>
        <taxon>Bacteria</taxon>
        <taxon>Pseudomonadati</taxon>
        <taxon>Bacteroidota</taxon>
        <taxon>Cytophagia</taxon>
        <taxon>Cytophagales</taxon>
        <taxon>Flammeovirgaceae</taxon>
        <taxon>Flammeovirga</taxon>
    </lineage>
</organism>
<comment type="PTM">
    <text evidence="11">Cleaved by autocatalysis into a large and a small subunit.</text>
</comment>
<keyword evidence="6 11" id="KW-0865">Zymogen</keyword>
<keyword evidence="4 11" id="KW-0808">Transferase</keyword>
<dbReference type="Gene3D" id="3.60.20.40">
    <property type="match status" value="1"/>
</dbReference>
<name>A0A7X8XW57_9BACT</name>
<evidence type="ECO:0000313" key="12">
    <source>
        <dbReference type="EMBL" id="NLR91894.1"/>
    </source>
</evidence>
<evidence type="ECO:0000256" key="4">
    <source>
        <dbReference type="ARBA" id="ARBA00022679"/>
    </source>
</evidence>
<dbReference type="EC" id="3.4.19.13" evidence="11"/>
<dbReference type="AlphaFoldDB" id="A0A7X8XW57"/>
<protein>
    <recommendedName>
        <fullName evidence="11">Glutathione hydrolase proenzyme</fullName>
        <ecNumber evidence="11">2.3.2.2</ecNumber>
        <ecNumber evidence="11">3.4.19.13</ecNumber>
    </recommendedName>
    <component>
        <recommendedName>
            <fullName evidence="11">Glutathione hydrolase large chain</fullName>
        </recommendedName>
    </component>
    <component>
        <recommendedName>
            <fullName evidence="11">Glutathione hydrolase small chain</fullName>
        </recommendedName>
    </component>
</protein>
<comment type="caution">
    <text evidence="12">The sequence shown here is derived from an EMBL/GenBank/DDBJ whole genome shotgun (WGS) entry which is preliminary data.</text>
</comment>
<proteinExistence type="inferred from homology"/>
<feature type="binding site" evidence="10">
    <location>
        <begin position="449"/>
        <end position="450"/>
    </location>
    <ligand>
        <name>L-glutamate</name>
        <dbReference type="ChEBI" id="CHEBI:29985"/>
    </ligand>
</feature>
<evidence type="ECO:0000256" key="8">
    <source>
        <dbReference type="ARBA" id="ARBA00047417"/>
    </source>
</evidence>
<dbReference type="PRINTS" id="PR01210">
    <property type="entry name" value="GGTRANSPTASE"/>
</dbReference>
<dbReference type="GO" id="GO:0006750">
    <property type="term" value="P:glutathione biosynthetic process"/>
    <property type="evidence" value="ECO:0007669"/>
    <property type="project" value="UniProtKB-KW"/>
</dbReference>
<dbReference type="Pfam" id="PF01019">
    <property type="entry name" value="G_glu_transpept"/>
    <property type="match status" value="1"/>
</dbReference>
<evidence type="ECO:0000256" key="9">
    <source>
        <dbReference type="PIRSR" id="PIRSR600101-1"/>
    </source>
</evidence>
<dbReference type="EC" id="2.3.2.2" evidence="11"/>
<dbReference type="InterPro" id="IPR043138">
    <property type="entry name" value="GGT_lsub"/>
</dbReference>
<dbReference type="InterPro" id="IPR051792">
    <property type="entry name" value="GGT_bact"/>
</dbReference>
<dbReference type="SUPFAM" id="SSF56235">
    <property type="entry name" value="N-terminal nucleophile aminohydrolases (Ntn hydrolases)"/>
    <property type="match status" value="1"/>
</dbReference>
<evidence type="ECO:0000256" key="11">
    <source>
        <dbReference type="RuleBase" id="RU368036"/>
    </source>
</evidence>
<dbReference type="Proteomes" id="UP000585050">
    <property type="component" value="Unassembled WGS sequence"/>
</dbReference>
<comment type="catalytic activity">
    <reaction evidence="1 11">
        <text>an S-substituted glutathione + H2O = an S-substituted L-cysteinylglycine + L-glutamate</text>
        <dbReference type="Rhea" id="RHEA:59468"/>
        <dbReference type="ChEBI" id="CHEBI:15377"/>
        <dbReference type="ChEBI" id="CHEBI:29985"/>
        <dbReference type="ChEBI" id="CHEBI:90779"/>
        <dbReference type="ChEBI" id="CHEBI:143103"/>
        <dbReference type="EC" id="3.4.19.13"/>
    </reaction>
</comment>
<reference evidence="12 13" key="1">
    <citation type="submission" date="2020-04" db="EMBL/GenBank/DDBJ databases">
        <title>Flammeovirga sp. SR4, a novel species isolated from seawater.</title>
        <authorList>
            <person name="Wang X."/>
        </authorList>
    </citation>
    <scope>NUCLEOTIDE SEQUENCE [LARGE SCALE GENOMIC DNA]</scope>
    <source>
        <strain evidence="12 13">SR4</strain>
    </source>
</reference>
<dbReference type="NCBIfam" id="TIGR00066">
    <property type="entry name" value="g_glut_trans"/>
    <property type="match status" value="1"/>
</dbReference>
<evidence type="ECO:0000256" key="2">
    <source>
        <dbReference type="ARBA" id="ARBA00001089"/>
    </source>
</evidence>
<evidence type="ECO:0000256" key="5">
    <source>
        <dbReference type="ARBA" id="ARBA00022801"/>
    </source>
</evidence>
<dbReference type="InterPro" id="IPR055262">
    <property type="entry name" value="GGT_CS"/>
</dbReference>
<dbReference type="EMBL" id="JABAIL010000003">
    <property type="protein sequence ID" value="NLR91894.1"/>
    <property type="molecule type" value="Genomic_DNA"/>
</dbReference>
<dbReference type="GO" id="GO:0103068">
    <property type="term" value="F:leukotriene C4 gamma-glutamyl transferase activity"/>
    <property type="evidence" value="ECO:0007669"/>
    <property type="project" value="UniProtKB-EC"/>
</dbReference>
<evidence type="ECO:0000313" key="13">
    <source>
        <dbReference type="Proteomes" id="UP000585050"/>
    </source>
</evidence>
<evidence type="ECO:0000256" key="6">
    <source>
        <dbReference type="ARBA" id="ARBA00023145"/>
    </source>
</evidence>
<evidence type="ECO:0000256" key="7">
    <source>
        <dbReference type="ARBA" id="ARBA00023315"/>
    </source>
</evidence>
<dbReference type="InterPro" id="IPR000101">
    <property type="entry name" value="GGT_peptidase"/>
</dbReference>
<feature type="binding site" evidence="10">
    <location>
        <begin position="396"/>
        <end position="398"/>
    </location>
    <ligand>
        <name>L-glutamate</name>
        <dbReference type="ChEBI" id="CHEBI:29985"/>
    </ligand>
</feature>
<feature type="binding site" evidence="10">
    <location>
        <position position="420"/>
    </location>
    <ligand>
        <name>L-glutamate</name>
        <dbReference type="ChEBI" id="CHEBI:29985"/>
    </ligand>
</feature>
<dbReference type="PROSITE" id="PS00462">
    <property type="entry name" value="G_GLU_TRANSPEPTIDASE"/>
    <property type="match status" value="1"/>
</dbReference>
<keyword evidence="5 11" id="KW-0378">Hydrolase</keyword>
<dbReference type="PANTHER" id="PTHR43199">
    <property type="entry name" value="GLUTATHIONE HYDROLASE"/>
    <property type="match status" value="1"/>
</dbReference>
<feature type="binding site" evidence="10">
    <location>
        <position position="471"/>
    </location>
    <ligand>
        <name>L-glutamate</name>
        <dbReference type="ChEBI" id="CHEBI:29985"/>
    </ligand>
</feature>
<keyword evidence="7 11" id="KW-0012">Acyltransferase</keyword>
<feature type="binding site" evidence="10">
    <location>
        <position position="102"/>
    </location>
    <ligand>
        <name>L-glutamate</name>
        <dbReference type="ChEBI" id="CHEBI:29985"/>
    </ligand>
</feature>
<dbReference type="PROSITE" id="PS51257">
    <property type="entry name" value="PROKAR_LIPOPROTEIN"/>
    <property type="match status" value="1"/>
</dbReference>
<comment type="pathway">
    <text evidence="11">Sulfur metabolism; glutathione metabolism.</text>
</comment>
<comment type="catalytic activity">
    <reaction evidence="8 11">
        <text>an N-terminal (5-L-glutamyl)-[peptide] + an alpha-amino acid = 5-L-glutamyl amino acid + an N-terminal L-alpha-aminoacyl-[peptide]</text>
        <dbReference type="Rhea" id="RHEA:23904"/>
        <dbReference type="Rhea" id="RHEA-COMP:9780"/>
        <dbReference type="Rhea" id="RHEA-COMP:9795"/>
        <dbReference type="ChEBI" id="CHEBI:77644"/>
        <dbReference type="ChEBI" id="CHEBI:78597"/>
        <dbReference type="ChEBI" id="CHEBI:78599"/>
        <dbReference type="ChEBI" id="CHEBI:78608"/>
        <dbReference type="EC" id="2.3.2.2"/>
    </reaction>
</comment>
<gene>
    <name evidence="12" type="primary">ggt</name>
    <name evidence="12" type="ORF">HGP29_11785</name>
</gene>
<accession>A0A7X8XW57</accession>
<comment type="catalytic activity">
    <reaction evidence="2 11">
        <text>glutathione + H2O = L-cysteinylglycine + L-glutamate</text>
        <dbReference type="Rhea" id="RHEA:28807"/>
        <dbReference type="ChEBI" id="CHEBI:15377"/>
        <dbReference type="ChEBI" id="CHEBI:29985"/>
        <dbReference type="ChEBI" id="CHEBI:57925"/>
        <dbReference type="ChEBI" id="CHEBI:61694"/>
        <dbReference type="EC" id="3.4.19.13"/>
    </reaction>
</comment>
<dbReference type="InterPro" id="IPR029055">
    <property type="entry name" value="Ntn_hydrolases_N"/>
</dbReference>
<dbReference type="RefSeq" id="WP_168882606.1">
    <property type="nucleotide sequence ID" value="NZ_JABAIL010000003.1"/>
</dbReference>
<comment type="similarity">
    <text evidence="3 11">Belongs to the gamma-glutamyltransferase family.</text>
</comment>
<sequence>MKKIYTLILLHLTFLISCQQKNDHLTHQNTGPIGKHGMVSTAHPLATKIGLEILKKGGNAFDAAVATHFALAVAYPRAGNIGGGGFMVYRTESGVTGSLDFREKAPHASTTTMYLDDNGEPIKDLSLKGLKAAGVPGSVDGMVKMHEKLGLLDWQELLSPAIQLAKDGVKLTAQEAEKINQYADDFKAFNHFDYPFNQKGKWNKGDVIYYPNLAKTLALIQNNKRNGFYTGTVAHAIVTAMKEGNGIITKEDLAEYHSEWRKPIEVTFQDSLKMISMPPPSSGGITLGQILKGMDMIDPHNYAHNSSGWVHHVVELERRAYADRATHIGDADFYPVPIDTLLSDDYIYNRISTIKNDQATNSQEIKAGNVQNIESFETTHFSIVDKMGNAVSITTTLNGNFGCKVFIQEAGFFMNNEMDDFSIKPGTPNQFGLVGGEANKILPNKRMLSSMTPTIVEKNGELFLVVGTPGGSTIITSVLQTILNVTQFGMTMQEAVDAKKFHSQWLPDIVYYEDGAFSKETISTLKKFGHHLETTPQLGKMDCIRVLEDGSLEGASDNTRGDGCALGY</sequence>
<evidence type="ECO:0000256" key="1">
    <source>
        <dbReference type="ARBA" id="ARBA00001049"/>
    </source>
</evidence>
<dbReference type="GO" id="GO:0036374">
    <property type="term" value="F:glutathione hydrolase activity"/>
    <property type="evidence" value="ECO:0007669"/>
    <property type="project" value="UniProtKB-UniRule"/>
</dbReference>
<dbReference type="InterPro" id="IPR043137">
    <property type="entry name" value="GGT_ssub_C"/>
</dbReference>
<feature type="active site" description="Nucleophile" evidence="9">
    <location>
        <position position="378"/>
    </location>
</feature>